<evidence type="ECO:0000313" key="2">
    <source>
        <dbReference type="Proteomes" id="UP000194236"/>
    </source>
</evidence>
<evidence type="ECO:0000313" key="1">
    <source>
        <dbReference type="EMBL" id="OTF79662.1"/>
    </source>
</evidence>
<gene>
    <name evidence="1" type="ORF">BLA29_005252</name>
</gene>
<protein>
    <submittedName>
        <fullName evidence="1">Uncharacterized protein</fullName>
    </submittedName>
</protein>
<dbReference type="EMBL" id="MUJZ01021959">
    <property type="protein sequence ID" value="OTF79662.1"/>
    <property type="molecule type" value="Genomic_DNA"/>
</dbReference>
<dbReference type="Proteomes" id="UP000194236">
    <property type="component" value="Unassembled WGS sequence"/>
</dbReference>
<comment type="caution">
    <text evidence="1">The sequence shown here is derived from an EMBL/GenBank/DDBJ whole genome shotgun (WGS) entry which is preliminary data.</text>
</comment>
<proteinExistence type="predicted"/>
<dbReference type="AlphaFoldDB" id="A0A1Y3BFM8"/>
<accession>A0A1Y3BFM8</accession>
<sequence>MASTFLVDKCLAALRQTLPKDQFIHLLGSWYTYRNSTNNEEDIPECILFKLCLFSSIGFDKECLKQYYQNKNEIICSSSSINTNITEYNDSHINVGQIHGTGTSSSKKIRIDDDIDHNGNDDDFYQLMAENNIDWIEQPKMLNRMDKQSLLKSKHFTGPGFLYPYTAHILYSLHLI</sequence>
<organism evidence="1 2">
    <name type="scientific">Euroglyphus maynei</name>
    <name type="common">Mayne's house dust mite</name>
    <dbReference type="NCBI Taxonomy" id="6958"/>
    <lineage>
        <taxon>Eukaryota</taxon>
        <taxon>Metazoa</taxon>
        <taxon>Ecdysozoa</taxon>
        <taxon>Arthropoda</taxon>
        <taxon>Chelicerata</taxon>
        <taxon>Arachnida</taxon>
        <taxon>Acari</taxon>
        <taxon>Acariformes</taxon>
        <taxon>Sarcoptiformes</taxon>
        <taxon>Astigmata</taxon>
        <taxon>Psoroptidia</taxon>
        <taxon>Analgoidea</taxon>
        <taxon>Pyroglyphidae</taxon>
        <taxon>Pyroglyphinae</taxon>
        <taxon>Euroglyphus</taxon>
    </lineage>
</organism>
<name>A0A1Y3BFM8_EURMA</name>
<keyword evidence="2" id="KW-1185">Reference proteome</keyword>
<reference evidence="1 2" key="1">
    <citation type="submission" date="2017-03" db="EMBL/GenBank/DDBJ databases">
        <title>Genome Survey of Euroglyphus maynei.</title>
        <authorList>
            <person name="Arlian L.G."/>
            <person name="Morgan M.S."/>
            <person name="Rider S.D."/>
        </authorList>
    </citation>
    <scope>NUCLEOTIDE SEQUENCE [LARGE SCALE GENOMIC DNA]</scope>
    <source>
        <strain evidence="1">Arlian Lab</strain>
        <tissue evidence="1">Whole body</tissue>
    </source>
</reference>